<feature type="domain" description="Putative peptidyl-prolyl cis-trans isomerase" evidence="2">
    <location>
        <begin position="381"/>
        <end position="507"/>
    </location>
</feature>
<dbReference type="InterPro" id="IPR058492">
    <property type="entry name" value="DUF8179"/>
</dbReference>
<evidence type="ECO:0000259" key="2">
    <source>
        <dbReference type="Pfam" id="PF26548"/>
    </source>
</evidence>
<sequence>MHVFLDGRQVEVAAGATIGDLLPAWDRTTVVAVIRPAAKQAAQTGHIRLSTSAGEVVIETTPLFAAAFGDDIDIFNSELSLRWSDRYAAAFGPFPSAILPDRAPHRYGRGDVVLGCAGYDPSRSMLIFSRSDHRADFGAAKDGGVVARVVSGRGVIDRWTTGDAITGAERVLSWADRSTSFTTADPATPLEEGAEIVTRVDIAAEGYGEGAVDTTTARSVEHLLLSMEKGTFFIGRAASTFIRDESMIPMEVPAELKRPRREGAVTVRAAGGSMGGIYIYREEIPAHPAHTLAGQVVHGLEIVKLADSGQRFSVSVAPPRFDLVGMPLEAAEAVARERGISLVLEGGGEDLIVVGQKPATTLEALAAGSVTLAVLPAARVISITLDDENAPSTCDIFRRATGLRTHMVGSMPVLFKFEDVTLFQPSIKKKINILPENTPKDLVPAGSLAMTNESRKGVGMVGVRETDNSEFGPTSEPFEGTNLIGRVLDLDKLAGLKEGGTVYVREVRKNG</sequence>
<comment type="caution">
    <text evidence="3">The sequence shown here is derived from an EMBL/GenBank/DDBJ whole genome shotgun (WGS) entry which is preliminary data.</text>
</comment>
<dbReference type="AlphaFoldDB" id="A0A7K4HP61"/>
<gene>
    <name evidence="3" type="ORF">HWN36_05055</name>
</gene>
<dbReference type="OrthoDB" id="140355at2157"/>
<dbReference type="NCBIfam" id="TIGR03268">
    <property type="entry name" value="methan_mark_3"/>
    <property type="match status" value="1"/>
</dbReference>
<accession>A0A7K4HP61</accession>
<name>A0A7K4HP61_9EURY</name>
<organism evidence="3 4">
    <name type="scientific">Methanofollis tationis</name>
    <dbReference type="NCBI Taxonomy" id="81417"/>
    <lineage>
        <taxon>Archaea</taxon>
        <taxon>Methanobacteriati</taxon>
        <taxon>Methanobacteriota</taxon>
        <taxon>Stenosarchaea group</taxon>
        <taxon>Methanomicrobia</taxon>
        <taxon>Methanomicrobiales</taxon>
        <taxon>Methanomicrobiaceae</taxon>
        <taxon>Methanofollis</taxon>
    </lineage>
</organism>
<proteinExistence type="inferred from homology"/>
<dbReference type="EMBL" id="JABXWR010000001">
    <property type="protein sequence ID" value="NVO66690.1"/>
    <property type="molecule type" value="Genomic_DNA"/>
</dbReference>
<dbReference type="Proteomes" id="UP000570823">
    <property type="component" value="Unassembled WGS sequence"/>
</dbReference>
<reference evidence="3 4" key="1">
    <citation type="submission" date="2020-06" db="EMBL/GenBank/DDBJ databases">
        <title>Methanofollis fontis sp. nov., a methanogen isolated from marine sediments near a cold seep at Four-Way Closure Ridge offshore southwestern Taiwan.</title>
        <authorList>
            <person name="Chen S.-C."/>
            <person name="Teng N.-H."/>
            <person name="Lin Y.-S."/>
            <person name="Lai M.-C."/>
            <person name="Chen H.-H."/>
            <person name="Wang C.-C."/>
        </authorList>
    </citation>
    <scope>NUCLEOTIDE SEQUENCE [LARGE SCALE GENOMIC DNA]</scope>
    <source>
        <strain evidence="3 4">DSM 2702</strain>
    </source>
</reference>
<dbReference type="Pfam" id="PF26548">
    <property type="entry name" value="DUF8179"/>
    <property type="match status" value="1"/>
</dbReference>
<comment type="similarity">
    <text evidence="1">Belongs to the UPF0288 family.</text>
</comment>
<evidence type="ECO:0000313" key="4">
    <source>
        <dbReference type="Proteomes" id="UP000570823"/>
    </source>
</evidence>
<dbReference type="InterPro" id="IPR016466">
    <property type="entry name" value="Methan_mark_3"/>
</dbReference>
<dbReference type="HAMAP" id="MF_01089">
    <property type="entry name" value="UPF0288"/>
    <property type="match status" value="1"/>
</dbReference>
<keyword evidence="4" id="KW-1185">Reference proteome</keyword>
<dbReference type="PIRSF" id="PIRSF005852">
    <property type="entry name" value="UCP005852"/>
    <property type="match status" value="1"/>
</dbReference>
<evidence type="ECO:0000313" key="3">
    <source>
        <dbReference type="EMBL" id="NVO66690.1"/>
    </source>
</evidence>
<evidence type="ECO:0000256" key="1">
    <source>
        <dbReference type="HAMAP-Rule" id="MF_01089"/>
    </source>
</evidence>
<protein>
    <recommendedName>
        <fullName evidence="1">UPF0288 protein HWN36_05055</fullName>
    </recommendedName>
</protein>